<keyword evidence="1" id="KW-1133">Transmembrane helix</keyword>
<evidence type="ECO:0000313" key="4">
    <source>
        <dbReference type="Proteomes" id="UP000035929"/>
    </source>
</evidence>
<dbReference type="PATRIC" id="fig|270351.6.peg.4591"/>
<feature type="domain" description="Putative Flp pilus-assembly TadG-like N-terminal" evidence="2">
    <location>
        <begin position="24"/>
        <end position="70"/>
    </location>
</feature>
<keyword evidence="1" id="KW-0472">Membrane</keyword>
<protein>
    <recommendedName>
        <fullName evidence="2">Putative Flp pilus-assembly TadG-like N-terminal domain-containing protein</fullName>
    </recommendedName>
</protein>
<keyword evidence="1" id="KW-0812">Transmembrane</keyword>
<organism evidence="3 4">
    <name type="scientific">Methylobacterium aquaticum</name>
    <dbReference type="NCBI Taxonomy" id="270351"/>
    <lineage>
        <taxon>Bacteria</taxon>
        <taxon>Pseudomonadati</taxon>
        <taxon>Pseudomonadota</taxon>
        <taxon>Alphaproteobacteria</taxon>
        <taxon>Hyphomicrobiales</taxon>
        <taxon>Methylobacteriaceae</taxon>
        <taxon>Methylobacterium</taxon>
    </lineage>
</organism>
<proteinExistence type="predicted"/>
<dbReference type="Pfam" id="PF13400">
    <property type="entry name" value="Tad"/>
    <property type="match status" value="1"/>
</dbReference>
<accession>A0A0J6UN65</accession>
<name>A0A0J6UN65_9HYPH</name>
<sequence length="429" mass="45215">MERAASVFDGLQRIAGRLRADASGTVAVLFAILVPVLLGAVGSTIDYASWAHQQMQMQTAADAAALSAARELQVGTADERRVDAVARSIVLARLDTARTQRAATVTATLQDAARVRVEIRMRRQVTFTGLFGIAPGEILVDATAILSRQRKLCVLALDARAAQTVYLKSNSWLTARGCDVHSNADHAEGITSDSGIQFTAANICSSGGFSGQGAFRGTRVSGCPLLPDPLAERQAPASGACKATNARVVDLGSAGNRHRLTPGTYCGGLFIGGSAMVLFEPGEYVIRGGPLTFDSNADIVGAGVGFFLTGADARFRFLSNARVDLDAPVGGPLAGLLFYEDRSAGEMREHEIKSNYVSNMTGTIYLPRGRLVVDATNEVAQQSYFTVIVARQILLTANPKLVVNVNYGLTRVPVPKGLGSLAGDVSLAD</sequence>
<reference evidence="3 4" key="1">
    <citation type="submission" date="2015-03" db="EMBL/GenBank/DDBJ databases">
        <title>Genome sequencing of Methylobacterium aquaticum DSM16371 type strain.</title>
        <authorList>
            <person name="Chaudhry V."/>
            <person name="Patil P.B."/>
        </authorList>
    </citation>
    <scope>NUCLEOTIDE SEQUENCE [LARGE SCALE GENOMIC DNA]</scope>
    <source>
        <strain evidence="3 4">DSM 16371</strain>
    </source>
</reference>
<dbReference type="AlphaFoldDB" id="A0A0J6UN65"/>
<comment type="caution">
    <text evidence="3">The sequence shown here is derived from an EMBL/GenBank/DDBJ whole genome shotgun (WGS) entry which is preliminary data.</text>
</comment>
<dbReference type="OrthoDB" id="7628565at2"/>
<dbReference type="Proteomes" id="UP000035929">
    <property type="component" value="Unassembled WGS sequence"/>
</dbReference>
<evidence type="ECO:0000256" key="1">
    <source>
        <dbReference type="SAM" id="Phobius"/>
    </source>
</evidence>
<evidence type="ECO:0000313" key="3">
    <source>
        <dbReference type="EMBL" id="KMO27476.1"/>
    </source>
</evidence>
<gene>
    <name evidence="3" type="ORF">VP06_30600</name>
</gene>
<feature type="transmembrane region" description="Helical" evidence="1">
    <location>
        <begin position="26"/>
        <end position="48"/>
    </location>
</feature>
<dbReference type="EMBL" id="LABX01000301">
    <property type="protein sequence ID" value="KMO27476.1"/>
    <property type="molecule type" value="Genomic_DNA"/>
</dbReference>
<dbReference type="InterPro" id="IPR028087">
    <property type="entry name" value="Tad_N"/>
</dbReference>
<evidence type="ECO:0000259" key="2">
    <source>
        <dbReference type="Pfam" id="PF13400"/>
    </source>
</evidence>